<dbReference type="GO" id="GO:0005524">
    <property type="term" value="F:ATP binding"/>
    <property type="evidence" value="ECO:0007669"/>
    <property type="project" value="UniProtKB-UniRule"/>
</dbReference>
<organism evidence="3">
    <name type="scientific">Salmonella enterica subsp. enterica serovar Rough O:-:-</name>
    <dbReference type="NCBI Taxonomy" id="2579247"/>
    <lineage>
        <taxon>Bacteria</taxon>
        <taxon>Pseudomonadati</taxon>
        <taxon>Pseudomonadota</taxon>
        <taxon>Gammaproteobacteria</taxon>
        <taxon>Enterobacterales</taxon>
        <taxon>Enterobacteriaceae</taxon>
        <taxon>Salmonella</taxon>
    </lineage>
</organism>
<reference evidence="3" key="2">
    <citation type="submission" date="2018-07" db="EMBL/GenBank/DDBJ databases">
        <authorList>
            <consortium name="NCBI Pathogen Detection Project"/>
        </authorList>
    </citation>
    <scope>NUCLEOTIDE SEQUENCE</scope>
    <source>
        <strain evidence="3">12-6830</strain>
    </source>
</reference>
<dbReference type="Gene3D" id="3.30.200.20">
    <property type="entry name" value="Phosphorylase Kinase, domain 1"/>
    <property type="match status" value="1"/>
</dbReference>
<reference evidence="3" key="1">
    <citation type="journal article" date="2018" name="Genome Biol.">
        <title>SKESA: strategic k-mer extension for scrupulous assemblies.</title>
        <authorList>
            <person name="Souvorov A."/>
            <person name="Agarwala R."/>
            <person name="Lipman D.J."/>
        </authorList>
    </citation>
    <scope>NUCLEOTIDE SEQUENCE</scope>
    <source>
        <strain evidence="3">12-6830</strain>
    </source>
</reference>
<evidence type="ECO:0000313" key="3">
    <source>
        <dbReference type="EMBL" id="HAE6770078.1"/>
    </source>
</evidence>
<dbReference type="InterPro" id="IPR017441">
    <property type="entry name" value="Protein_kinase_ATP_BS"/>
</dbReference>
<evidence type="ECO:0000259" key="2">
    <source>
        <dbReference type="PROSITE" id="PS50011"/>
    </source>
</evidence>
<sequence length="162" mass="18527">MDKYFRIRPQWSLVEAFEETNKHYQPGSMVTGAARNVQIENWGVLIGRTRALAEIKYAINSFGSKSKLCKHIQISTKYFNMLEDFFQELPDDKKPGKIYQGMTISGYFLLKKIGGGGNAVVWEARDPKGKVRALKILKKPNTTSVHRFNDEILTLKKIESLN</sequence>
<proteinExistence type="predicted"/>
<dbReference type="SUPFAM" id="SSF56112">
    <property type="entry name" value="Protein kinase-like (PK-like)"/>
    <property type="match status" value="1"/>
</dbReference>
<accession>A0A735AVU0</accession>
<feature type="binding site" evidence="1">
    <location>
        <position position="135"/>
    </location>
    <ligand>
        <name>ATP</name>
        <dbReference type="ChEBI" id="CHEBI:30616"/>
    </ligand>
</feature>
<dbReference type="PROSITE" id="PS50011">
    <property type="entry name" value="PROTEIN_KINASE_DOM"/>
    <property type="match status" value="1"/>
</dbReference>
<dbReference type="EMBL" id="DAASRV010000050">
    <property type="protein sequence ID" value="HAE6770078.1"/>
    <property type="molecule type" value="Genomic_DNA"/>
</dbReference>
<dbReference type="PROSITE" id="PS00107">
    <property type="entry name" value="PROTEIN_KINASE_ATP"/>
    <property type="match status" value="1"/>
</dbReference>
<evidence type="ECO:0000256" key="1">
    <source>
        <dbReference type="PROSITE-ProRule" id="PRU10141"/>
    </source>
</evidence>
<name>A0A735AVU0_SALET</name>
<dbReference type="AlphaFoldDB" id="A0A735AVU0"/>
<dbReference type="InterPro" id="IPR011009">
    <property type="entry name" value="Kinase-like_dom_sf"/>
</dbReference>
<feature type="domain" description="Protein kinase" evidence="2">
    <location>
        <begin position="107"/>
        <end position="162"/>
    </location>
</feature>
<keyword evidence="1" id="KW-0547">Nucleotide-binding</keyword>
<gene>
    <name evidence="3" type="ORF">G4K99_003460</name>
</gene>
<protein>
    <recommendedName>
        <fullName evidence="2">Protein kinase domain-containing protein</fullName>
    </recommendedName>
</protein>
<feature type="non-terminal residue" evidence="3">
    <location>
        <position position="162"/>
    </location>
</feature>
<dbReference type="GO" id="GO:0004672">
    <property type="term" value="F:protein kinase activity"/>
    <property type="evidence" value="ECO:0007669"/>
    <property type="project" value="InterPro"/>
</dbReference>
<keyword evidence="1" id="KW-0067">ATP-binding</keyword>
<comment type="caution">
    <text evidence="3">The sequence shown here is derived from an EMBL/GenBank/DDBJ whole genome shotgun (WGS) entry which is preliminary data.</text>
</comment>
<dbReference type="InterPro" id="IPR000719">
    <property type="entry name" value="Prot_kinase_dom"/>
</dbReference>